<evidence type="ECO:0000256" key="2">
    <source>
        <dbReference type="ARBA" id="ARBA00009512"/>
    </source>
</evidence>
<dbReference type="Pfam" id="PF01250">
    <property type="entry name" value="Ribosomal_S6"/>
    <property type="match status" value="1"/>
</dbReference>
<dbReference type="InterPro" id="IPR035980">
    <property type="entry name" value="Ribosomal_bS6_sf"/>
</dbReference>
<evidence type="ECO:0000313" key="9">
    <source>
        <dbReference type="Proteomes" id="UP000433876"/>
    </source>
</evidence>
<comment type="function">
    <text evidence="7">Component of the mitochondrial ribosome (mitoribosome), a dedicated translation machinery responsible for the synthesis of mitochondrial genome-encoded proteins, including at least some of the essential transmembrane subunits of the mitochondrial respiratory chain. The mitoribosomes are attached to the mitochondrial inner membrane and translation products are cotranslationally integrated into the membrane.</text>
</comment>
<dbReference type="NCBIfam" id="TIGR00166">
    <property type="entry name" value="S6"/>
    <property type="match status" value="1"/>
</dbReference>
<dbReference type="InterPro" id="IPR000529">
    <property type="entry name" value="Ribosomal_bS6"/>
</dbReference>
<evidence type="ECO:0000256" key="4">
    <source>
        <dbReference type="ARBA" id="ARBA00023128"/>
    </source>
</evidence>
<proteinExistence type="inferred from homology"/>
<dbReference type="VEuPathDB" id="FungiDB:SMAC_02078"/>
<dbReference type="SUPFAM" id="SSF54995">
    <property type="entry name" value="Ribosomal protein S6"/>
    <property type="match status" value="1"/>
</dbReference>
<accession>A0A8S8ZQB2</accession>
<dbReference type="InterPro" id="IPR014717">
    <property type="entry name" value="Transl_elong_EF1B/ribsomal_bS6"/>
</dbReference>
<comment type="similarity">
    <text evidence="2">Belongs to the bacterial ribosomal protein bS6 family.</text>
</comment>
<dbReference type="OMA" id="RGVQYWG"/>
<evidence type="ECO:0000256" key="7">
    <source>
        <dbReference type="ARBA" id="ARBA00037226"/>
    </source>
</evidence>
<dbReference type="PANTHER" id="PTHR21011">
    <property type="entry name" value="MITOCHONDRIAL 28S RIBOSOMAL PROTEIN S6"/>
    <property type="match status" value="1"/>
</dbReference>
<dbReference type="GO" id="GO:0070181">
    <property type="term" value="F:small ribosomal subunit rRNA binding"/>
    <property type="evidence" value="ECO:0007669"/>
    <property type="project" value="TreeGrafter"/>
</dbReference>
<keyword evidence="3" id="KW-0689">Ribosomal protein</keyword>
<name>A0A8S8ZQB2_SORMA</name>
<dbReference type="GO" id="GO:0006412">
    <property type="term" value="P:translation"/>
    <property type="evidence" value="ECO:0007669"/>
    <property type="project" value="InterPro"/>
</dbReference>
<organism evidence="8 9">
    <name type="scientific">Sordaria macrospora</name>
    <dbReference type="NCBI Taxonomy" id="5147"/>
    <lineage>
        <taxon>Eukaryota</taxon>
        <taxon>Fungi</taxon>
        <taxon>Dikarya</taxon>
        <taxon>Ascomycota</taxon>
        <taxon>Pezizomycotina</taxon>
        <taxon>Sordariomycetes</taxon>
        <taxon>Sordariomycetidae</taxon>
        <taxon>Sordariales</taxon>
        <taxon>Sordariaceae</taxon>
        <taxon>Sordaria</taxon>
    </lineage>
</organism>
<dbReference type="Proteomes" id="UP000433876">
    <property type="component" value="Unassembled WGS sequence"/>
</dbReference>
<dbReference type="CDD" id="cd15465">
    <property type="entry name" value="bS6_mito"/>
    <property type="match status" value="1"/>
</dbReference>
<evidence type="ECO:0000256" key="3">
    <source>
        <dbReference type="ARBA" id="ARBA00022980"/>
    </source>
</evidence>
<dbReference type="AlphaFoldDB" id="A0A8S8ZQB2"/>
<dbReference type="FunFam" id="3.30.70.60:FF:000007">
    <property type="entry name" value="37S ribosomal protein Mrp17"/>
    <property type="match status" value="1"/>
</dbReference>
<gene>
    <name evidence="8" type="ORF">SMACR_02078</name>
</gene>
<dbReference type="Gene3D" id="3.30.70.60">
    <property type="match status" value="1"/>
</dbReference>
<dbReference type="EMBL" id="NMPR01000045">
    <property type="protein sequence ID" value="KAA8632924.1"/>
    <property type="molecule type" value="Genomic_DNA"/>
</dbReference>
<evidence type="ECO:0000256" key="1">
    <source>
        <dbReference type="ARBA" id="ARBA00004173"/>
    </source>
</evidence>
<reference evidence="8 9" key="1">
    <citation type="submission" date="2017-07" db="EMBL/GenBank/DDBJ databases">
        <title>Genome sequence of the Sordaria macrospora wild type strain R19027.</title>
        <authorList>
            <person name="Nowrousian M."/>
            <person name="Teichert I."/>
            <person name="Kueck U."/>
        </authorList>
    </citation>
    <scope>NUCLEOTIDE SEQUENCE [LARGE SCALE GENOMIC DNA]</scope>
    <source>
        <strain evidence="8 9">R19027</strain>
        <tissue evidence="8">Mycelium</tissue>
    </source>
</reference>
<keyword evidence="4" id="KW-0496">Mitochondrion</keyword>
<dbReference type="GO" id="GO:0003735">
    <property type="term" value="F:structural constituent of ribosome"/>
    <property type="evidence" value="ECO:0007669"/>
    <property type="project" value="InterPro"/>
</dbReference>
<evidence type="ECO:0000256" key="5">
    <source>
        <dbReference type="ARBA" id="ARBA00023274"/>
    </source>
</evidence>
<evidence type="ECO:0000256" key="6">
    <source>
        <dbReference type="ARBA" id="ARBA00035170"/>
    </source>
</evidence>
<dbReference type="GO" id="GO:0005763">
    <property type="term" value="C:mitochondrial small ribosomal subunit"/>
    <property type="evidence" value="ECO:0007669"/>
    <property type="project" value="TreeGrafter"/>
</dbReference>
<comment type="subcellular location">
    <subcellularLocation>
        <location evidence="1">Mitochondrion</location>
    </subcellularLocation>
</comment>
<dbReference type="PANTHER" id="PTHR21011:SF1">
    <property type="entry name" value="SMALL RIBOSOMAL SUBUNIT PROTEIN BS6M"/>
    <property type="match status" value="1"/>
</dbReference>
<evidence type="ECO:0000313" key="8">
    <source>
        <dbReference type="EMBL" id="KAA8632924.1"/>
    </source>
</evidence>
<comment type="caution">
    <text evidence="8">The sequence shown here is derived from an EMBL/GenBank/DDBJ whole genome shotgun (WGS) entry which is preliminary data.</text>
</comment>
<sequence>MLYETIGIVRPGNIAEVKELVLTAGKLILNQGGVIRDIKNWGTFLLPRPISTNQQRHTRGHYFVMRYDSSIATHEEVRRTMRADPRVIRTANVKLGDGKLETLSRFGAIPWRSLEES</sequence>
<keyword evidence="5" id="KW-0687">Ribonucleoprotein</keyword>
<protein>
    <recommendedName>
        <fullName evidence="6">Small ribosomal subunit protein bS6m</fullName>
    </recommendedName>
</protein>